<feature type="compositionally biased region" description="Low complexity" evidence="9">
    <location>
        <begin position="79"/>
        <end position="93"/>
    </location>
</feature>
<evidence type="ECO:0000256" key="5">
    <source>
        <dbReference type="ARBA" id="ARBA00022777"/>
    </source>
</evidence>
<gene>
    <name evidence="11" type="ORF">OLMES_2086</name>
</gene>
<dbReference type="NCBIfam" id="TIGR03018">
    <property type="entry name" value="pepcterm_TyrKin"/>
    <property type="match status" value="1"/>
</dbReference>
<evidence type="ECO:0000256" key="4">
    <source>
        <dbReference type="ARBA" id="ARBA00022741"/>
    </source>
</evidence>
<evidence type="ECO:0000259" key="10">
    <source>
        <dbReference type="Pfam" id="PF13614"/>
    </source>
</evidence>
<sequence length="371" mass="40455">MSTIEKAMAQLQGKQDPEKDKSSSPEESQNTTSVPDGEENLNQENASESVAQAKTSTGGATESPHGTSEDVITAPTRPAPSDSDTTAASAPAAKETSNKQTSEQHQSNSAIEERAQSAPSDTADDNNSGSQYVEIDLHYLESRGYVHKQSSNKVIKEQFRAIKRKLLNNAFGALSKTLHHPNLIIVSSCNPHEGKTFSSINLALNMALEQDKTVLLVDSDVVRPSVARELGVKPEVGLTDYLSGKIKDVSEIIFSTNIDNFKFIPAGKPHDLSTELLASEKMNRLTNELATRYSDRVVIFDAPPLLGVNETHVMANLVGQAVVVVEEEKTKLADVEKAVSQLDENLAIGFLLNKSKRAWQDYYGYNYYAES</sequence>
<protein>
    <recommendedName>
        <fullName evidence="2">non-specific protein-tyrosine kinase</fullName>
        <ecNumber evidence="2">2.7.10.2</ecNumber>
    </recommendedName>
</protein>
<evidence type="ECO:0000256" key="7">
    <source>
        <dbReference type="ARBA" id="ARBA00023137"/>
    </source>
</evidence>
<feature type="compositionally biased region" description="Basic and acidic residues" evidence="9">
    <location>
        <begin position="15"/>
        <end position="24"/>
    </location>
</feature>
<name>A0A1Y0I7I6_9GAMM</name>
<dbReference type="KEGG" id="ome:OLMES_2086"/>
<dbReference type="Proteomes" id="UP000196027">
    <property type="component" value="Chromosome"/>
</dbReference>
<dbReference type="GO" id="GO:0005886">
    <property type="term" value="C:plasma membrane"/>
    <property type="evidence" value="ECO:0007669"/>
    <property type="project" value="TreeGrafter"/>
</dbReference>
<evidence type="ECO:0000256" key="6">
    <source>
        <dbReference type="ARBA" id="ARBA00022840"/>
    </source>
</evidence>
<keyword evidence="6" id="KW-0067">ATP-binding</keyword>
<dbReference type="InterPro" id="IPR027417">
    <property type="entry name" value="P-loop_NTPase"/>
</dbReference>
<dbReference type="InterPro" id="IPR005702">
    <property type="entry name" value="Wzc-like_C"/>
</dbReference>
<evidence type="ECO:0000256" key="2">
    <source>
        <dbReference type="ARBA" id="ARBA00011903"/>
    </source>
</evidence>
<feature type="region of interest" description="Disordered" evidence="9">
    <location>
        <begin position="1"/>
        <end position="129"/>
    </location>
</feature>
<feature type="compositionally biased region" description="Polar residues" evidence="9">
    <location>
        <begin position="117"/>
        <end position="129"/>
    </location>
</feature>
<accession>A0A1Y0I7I6</accession>
<dbReference type="EMBL" id="CP021425">
    <property type="protein sequence ID" value="ARU56159.1"/>
    <property type="molecule type" value="Genomic_DNA"/>
</dbReference>
<dbReference type="PANTHER" id="PTHR32309">
    <property type="entry name" value="TYROSINE-PROTEIN KINASE"/>
    <property type="match status" value="1"/>
</dbReference>
<dbReference type="InterPro" id="IPR050445">
    <property type="entry name" value="Bact_polysacc_biosynth/exp"/>
</dbReference>
<reference evidence="11 12" key="1">
    <citation type="submission" date="2017-05" db="EMBL/GenBank/DDBJ databases">
        <title>Genomic insights into alkan degradation activity of Oleiphilus messinensis.</title>
        <authorList>
            <person name="Kozyavkin S.A."/>
            <person name="Slesarev A.I."/>
            <person name="Golyshin P.N."/>
            <person name="Korzhenkov A."/>
            <person name="Golyshina O.N."/>
            <person name="Toshchakov S.V."/>
        </authorList>
    </citation>
    <scope>NUCLEOTIDE SEQUENCE [LARGE SCALE GENOMIC DNA]</scope>
    <source>
        <strain evidence="11 12">ME102</strain>
    </source>
</reference>
<proteinExistence type="inferred from homology"/>
<keyword evidence="7 11" id="KW-0829">Tyrosine-protein kinase</keyword>
<dbReference type="Pfam" id="PF13614">
    <property type="entry name" value="AAA_31"/>
    <property type="match status" value="1"/>
</dbReference>
<keyword evidence="12" id="KW-1185">Reference proteome</keyword>
<keyword evidence="5 11" id="KW-0418">Kinase</keyword>
<comment type="similarity">
    <text evidence="1">Belongs to the CpsD/CapB family.</text>
</comment>
<evidence type="ECO:0000256" key="1">
    <source>
        <dbReference type="ARBA" id="ARBA00007316"/>
    </source>
</evidence>
<evidence type="ECO:0000256" key="9">
    <source>
        <dbReference type="SAM" id="MobiDB-lite"/>
    </source>
</evidence>
<keyword evidence="4" id="KW-0547">Nucleotide-binding</keyword>
<evidence type="ECO:0000256" key="8">
    <source>
        <dbReference type="ARBA" id="ARBA00051245"/>
    </source>
</evidence>
<dbReference type="Gene3D" id="3.40.50.300">
    <property type="entry name" value="P-loop containing nucleotide triphosphate hydrolases"/>
    <property type="match status" value="1"/>
</dbReference>
<feature type="compositionally biased region" description="Polar residues" evidence="9">
    <location>
        <begin position="42"/>
        <end position="66"/>
    </location>
</feature>
<dbReference type="PANTHER" id="PTHR32309:SF13">
    <property type="entry name" value="FERRIC ENTEROBACTIN TRANSPORT PROTEIN FEPE"/>
    <property type="match status" value="1"/>
</dbReference>
<evidence type="ECO:0000313" key="11">
    <source>
        <dbReference type="EMBL" id="ARU56159.1"/>
    </source>
</evidence>
<organism evidence="11 12">
    <name type="scientific">Oleiphilus messinensis</name>
    <dbReference type="NCBI Taxonomy" id="141451"/>
    <lineage>
        <taxon>Bacteria</taxon>
        <taxon>Pseudomonadati</taxon>
        <taxon>Pseudomonadota</taxon>
        <taxon>Gammaproteobacteria</taxon>
        <taxon>Oceanospirillales</taxon>
        <taxon>Oleiphilaceae</taxon>
        <taxon>Oleiphilus</taxon>
    </lineage>
</organism>
<keyword evidence="3" id="KW-0808">Transferase</keyword>
<evidence type="ECO:0000313" key="12">
    <source>
        <dbReference type="Proteomes" id="UP000196027"/>
    </source>
</evidence>
<dbReference type="GO" id="GO:0004713">
    <property type="term" value="F:protein tyrosine kinase activity"/>
    <property type="evidence" value="ECO:0007669"/>
    <property type="project" value="UniProtKB-KW"/>
</dbReference>
<dbReference type="SUPFAM" id="SSF52540">
    <property type="entry name" value="P-loop containing nucleoside triphosphate hydrolases"/>
    <property type="match status" value="1"/>
</dbReference>
<dbReference type="EC" id="2.7.10.2" evidence="2"/>
<dbReference type="InterPro" id="IPR025669">
    <property type="entry name" value="AAA_dom"/>
</dbReference>
<dbReference type="RefSeq" id="WP_198343292.1">
    <property type="nucleotide sequence ID" value="NZ_CP021425.1"/>
</dbReference>
<evidence type="ECO:0000256" key="3">
    <source>
        <dbReference type="ARBA" id="ARBA00022679"/>
    </source>
</evidence>
<dbReference type="CDD" id="cd05387">
    <property type="entry name" value="BY-kinase"/>
    <property type="match status" value="1"/>
</dbReference>
<dbReference type="AlphaFoldDB" id="A0A1Y0I7I6"/>
<comment type="catalytic activity">
    <reaction evidence="8">
        <text>L-tyrosyl-[protein] + ATP = O-phospho-L-tyrosyl-[protein] + ADP + H(+)</text>
        <dbReference type="Rhea" id="RHEA:10596"/>
        <dbReference type="Rhea" id="RHEA-COMP:10136"/>
        <dbReference type="Rhea" id="RHEA-COMP:20101"/>
        <dbReference type="ChEBI" id="CHEBI:15378"/>
        <dbReference type="ChEBI" id="CHEBI:30616"/>
        <dbReference type="ChEBI" id="CHEBI:46858"/>
        <dbReference type="ChEBI" id="CHEBI:61978"/>
        <dbReference type="ChEBI" id="CHEBI:456216"/>
        <dbReference type="EC" id="2.7.10.2"/>
    </reaction>
</comment>
<feature type="domain" description="AAA" evidence="10">
    <location>
        <begin position="194"/>
        <end position="326"/>
    </location>
</feature>
<feature type="compositionally biased region" description="Polar residues" evidence="9">
    <location>
        <begin position="98"/>
        <end position="110"/>
    </location>
</feature>